<dbReference type="InterPro" id="IPR013098">
    <property type="entry name" value="Ig_I-set"/>
</dbReference>
<dbReference type="InterPro" id="IPR036179">
    <property type="entry name" value="Ig-like_dom_sf"/>
</dbReference>
<dbReference type="SUPFAM" id="SSF48726">
    <property type="entry name" value="Immunoglobulin"/>
    <property type="match status" value="3"/>
</dbReference>
<dbReference type="GO" id="GO:0043005">
    <property type="term" value="C:neuron projection"/>
    <property type="evidence" value="ECO:0007669"/>
    <property type="project" value="TreeGrafter"/>
</dbReference>
<dbReference type="SMART" id="SM00408">
    <property type="entry name" value="IGc2"/>
    <property type="match status" value="3"/>
</dbReference>
<dbReference type="SMART" id="SM00409">
    <property type="entry name" value="IG"/>
    <property type="match status" value="3"/>
</dbReference>
<dbReference type="InterPro" id="IPR013783">
    <property type="entry name" value="Ig-like_fold"/>
</dbReference>
<keyword evidence="2" id="KW-0677">Repeat</keyword>
<dbReference type="PROSITE" id="PS50835">
    <property type="entry name" value="IG_LIKE"/>
    <property type="match status" value="3"/>
</dbReference>
<dbReference type="InterPro" id="IPR051170">
    <property type="entry name" value="Neural/epithelial_adhesion"/>
</dbReference>
<feature type="compositionally biased region" description="Low complexity" evidence="5">
    <location>
        <begin position="346"/>
        <end position="355"/>
    </location>
</feature>
<dbReference type="Pfam" id="PF13927">
    <property type="entry name" value="Ig_3"/>
    <property type="match status" value="1"/>
</dbReference>
<proteinExistence type="predicted"/>
<gene>
    <name evidence="7" type="ORF">RRG08_037185</name>
</gene>
<keyword evidence="1" id="KW-0732">Signal</keyword>
<dbReference type="InterPro" id="IPR007110">
    <property type="entry name" value="Ig-like_dom"/>
</dbReference>
<evidence type="ECO:0000259" key="6">
    <source>
        <dbReference type="PROSITE" id="PS50835"/>
    </source>
</evidence>
<dbReference type="Gene3D" id="2.60.40.10">
    <property type="entry name" value="Immunoglobulins"/>
    <property type="match status" value="3"/>
</dbReference>
<dbReference type="CDD" id="cd00096">
    <property type="entry name" value="Ig"/>
    <property type="match status" value="1"/>
</dbReference>
<dbReference type="Pfam" id="PF07679">
    <property type="entry name" value="I-set"/>
    <property type="match status" value="2"/>
</dbReference>
<dbReference type="EMBL" id="JAWDGP010004759">
    <property type="protein sequence ID" value="KAK3762087.1"/>
    <property type="molecule type" value="Genomic_DNA"/>
</dbReference>
<dbReference type="PANTHER" id="PTHR12231">
    <property type="entry name" value="CTX-RELATED TYPE I TRANSMEMBRANE PROTEIN"/>
    <property type="match status" value="1"/>
</dbReference>
<accession>A0AAE0Z571</accession>
<keyword evidence="3" id="KW-1015">Disulfide bond</keyword>
<evidence type="ECO:0000313" key="7">
    <source>
        <dbReference type="EMBL" id="KAK3762087.1"/>
    </source>
</evidence>
<dbReference type="InterPro" id="IPR003599">
    <property type="entry name" value="Ig_sub"/>
</dbReference>
<dbReference type="AlphaFoldDB" id="A0AAE0Z571"/>
<evidence type="ECO:0000256" key="4">
    <source>
        <dbReference type="ARBA" id="ARBA00023319"/>
    </source>
</evidence>
<name>A0AAE0Z571_9GAST</name>
<keyword evidence="4" id="KW-0393">Immunoglobulin domain</keyword>
<dbReference type="PANTHER" id="PTHR12231:SF253">
    <property type="entry name" value="DPR-INTERACTING PROTEIN ETA, ISOFORM B-RELATED"/>
    <property type="match status" value="1"/>
</dbReference>
<dbReference type="Proteomes" id="UP001283361">
    <property type="component" value="Unassembled WGS sequence"/>
</dbReference>
<dbReference type="InterPro" id="IPR003598">
    <property type="entry name" value="Ig_sub2"/>
</dbReference>
<feature type="domain" description="Ig-like" evidence="6">
    <location>
        <begin position="39"/>
        <end position="136"/>
    </location>
</feature>
<organism evidence="7 8">
    <name type="scientific">Elysia crispata</name>
    <name type="common">lettuce slug</name>
    <dbReference type="NCBI Taxonomy" id="231223"/>
    <lineage>
        <taxon>Eukaryota</taxon>
        <taxon>Metazoa</taxon>
        <taxon>Spiralia</taxon>
        <taxon>Lophotrochozoa</taxon>
        <taxon>Mollusca</taxon>
        <taxon>Gastropoda</taxon>
        <taxon>Heterobranchia</taxon>
        <taxon>Euthyneura</taxon>
        <taxon>Panpulmonata</taxon>
        <taxon>Sacoglossa</taxon>
        <taxon>Placobranchoidea</taxon>
        <taxon>Plakobranchidae</taxon>
        <taxon>Elysia</taxon>
    </lineage>
</organism>
<comment type="caution">
    <text evidence="7">The sequence shown here is derived from an EMBL/GenBank/DDBJ whole genome shotgun (WGS) entry which is preliminary data.</text>
</comment>
<reference evidence="7" key="1">
    <citation type="journal article" date="2023" name="G3 (Bethesda)">
        <title>A reference genome for the long-term kleptoplast-retaining sea slug Elysia crispata morphotype clarki.</title>
        <authorList>
            <person name="Eastman K.E."/>
            <person name="Pendleton A.L."/>
            <person name="Shaikh M.A."/>
            <person name="Suttiyut T."/>
            <person name="Ogas R."/>
            <person name="Tomko P."/>
            <person name="Gavelis G."/>
            <person name="Widhalm J.R."/>
            <person name="Wisecaver J.H."/>
        </authorList>
    </citation>
    <scope>NUCLEOTIDE SEQUENCE</scope>
    <source>
        <strain evidence="7">ECLA1</strain>
    </source>
</reference>
<evidence type="ECO:0000256" key="5">
    <source>
        <dbReference type="SAM" id="MobiDB-lite"/>
    </source>
</evidence>
<protein>
    <recommendedName>
        <fullName evidence="6">Ig-like domain-containing protein</fullName>
    </recommendedName>
</protein>
<evidence type="ECO:0000256" key="2">
    <source>
        <dbReference type="ARBA" id="ARBA00022737"/>
    </source>
</evidence>
<feature type="compositionally biased region" description="Basic residues" evidence="5">
    <location>
        <begin position="357"/>
        <end position="370"/>
    </location>
</feature>
<dbReference type="FunFam" id="2.60.40.10:FF:000032">
    <property type="entry name" value="palladin isoform X1"/>
    <property type="match status" value="1"/>
</dbReference>
<evidence type="ECO:0000313" key="8">
    <source>
        <dbReference type="Proteomes" id="UP001283361"/>
    </source>
</evidence>
<feature type="region of interest" description="Disordered" evidence="5">
    <location>
        <begin position="344"/>
        <end position="415"/>
    </location>
</feature>
<evidence type="ECO:0000256" key="1">
    <source>
        <dbReference type="ARBA" id="ARBA00022729"/>
    </source>
</evidence>
<keyword evidence="8" id="KW-1185">Reference proteome</keyword>
<feature type="domain" description="Ig-like" evidence="6">
    <location>
        <begin position="241"/>
        <end position="338"/>
    </location>
</feature>
<feature type="domain" description="Ig-like" evidence="6">
    <location>
        <begin position="141"/>
        <end position="230"/>
    </location>
</feature>
<sequence length="506" mass="56931">MSQNLRRARALSDMSAFDKANGKDQRSSTSLMGVWSIRPRVEETTVSNRTAIVGDTVILPCRIRDLGRHKVVWADSYTTTLTFKDRRIIDDQRFSVDTNHKNDWNLKLENVKIGDGGEYACTVNTKPAITHKVHLTVVEPPRITTPSQDSELNVPEFERVILNCTASGTPRPTITWKRQAEAKETKSRSCQHPPNEIIGTGNILIIHNTTRDCGGVYYCEAENSAHRTARRIFDIKVEFPPEIKLDNKRLGQAVGKETVLGCTISGRPKSLVYWEFKGQRIGTASYHNKKKSIDVYDSEEDEVRILLTIKDIEPQDFGHYKCVGKNNMGRAQRQMELYEHKIRTQAPPTTTAPPTTHRPKSMLARTRRPHNSFSSDSVKIPKGRAGAGYNRQDVIDTEKGSRYPAASSHRDGENSCSDLLPFSNKLIIPLVIPHRCVLLLLRAYCYDVAQRMVYSPCTNTSRFLSGSGNFSTRGPCRATSASTDHRDTSVLLCVKGLKEDKWLVKS</sequence>
<evidence type="ECO:0000256" key="3">
    <source>
        <dbReference type="ARBA" id="ARBA00023157"/>
    </source>
</evidence>